<feature type="transmembrane region" description="Helical" evidence="12">
    <location>
        <begin position="354"/>
        <end position="375"/>
    </location>
</feature>
<evidence type="ECO:0000256" key="3">
    <source>
        <dbReference type="ARBA" id="ARBA00022475"/>
    </source>
</evidence>
<evidence type="ECO:0000259" key="14">
    <source>
        <dbReference type="PROSITE" id="PS51098"/>
    </source>
</evidence>
<evidence type="ECO:0000259" key="15">
    <source>
        <dbReference type="PROSITE" id="PS51103"/>
    </source>
</evidence>
<evidence type="ECO:0000256" key="6">
    <source>
        <dbReference type="ARBA" id="ARBA00022683"/>
    </source>
</evidence>
<dbReference type="InterPro" id="IPR011055">
    <property type="entry name" value="Dup_hybrid_motif"/>
</dbReference>
<dbReference type="InterPro" id="IPR050558">
    <property type="entry name" value="PTS_Sugar-Specific_Components"/>
</dbReference>
<keyword evidence="2" id="KW-0813">Transport</keyword>
<keyword evidence="17" id="KW-1185">Reference proteome</keyword>
<dbReference type="Proteomes" id="UP000664357">
    <property type="component" value="Unassembled WGS sequence"/>
</dbReference>
<comment type="subcellular location">
    <subcellularLocation>
        <location evidence="1">Cell membrane</location>
        <topology evidence="1">Multi-pass membrane protein</topology>
    </subcellularLocation>
</comment>
<evidence type="ECO:0000256" key="7">
    <source>
        <dbReference type="ARBA" id="ARBA00022692"/>
    </source>
</evidence>
<accession>A0ABV0ETE3</accession>
<dbReference type="PANTHER" id="PTHR30175:SF1">
    <property type="entry name" value="PTS SYSTEM ARBUTIN-, CELLOBIOSE-, AND SALICIN-SPECIFIC EIIBC COMPONENT-RELATED"/>
    <property type="match status" value="1"/>
</dbReference>
<dbReference type="Gene3D" id="2.70.70.10">
    <property type="entry name" value="Glucose Permease (Domain IIA)"/>
    <property type="match status" value="1"/>
</dbReference>
<dbReference type="SUPFAM" id="SSF51261">
    <property type="entry name" value="Duplicated hybrid motif"/>
    <property type="match status" value="1"/>
</dbReference>
<dbReference type="PANTHER" id="PTHR30175">
    <property type="entry name" value="PHOSPHOTRANSFERASE SYSTEM TRANSPORT PROTEIN"/>
    <property type="match status" value="1"/>
</dbReference>
<evidence type="ECO:0000256" key="5">
    <source>
        <dbReference type="ARBA" id="ARBA00022679"/>
    </source>
</evidence>
<evidence type="ECO:0000313" key="16">
    <source>
        <dbReference type="EMBL" id="MEO1771916.1"/>
    </source>
</evidence>
<feature type="transmembrane region" description="Helical" evidence="12">
    <location>
        <begin position="240"/>
        <end position="265"/>
    </location>
</feature>
<dbReference type="Pfam" id="PF00367">
    <property type="entry name" value="PTS_EIIB"/>
    <property type="match status" value="1"/>
</dbReference>
<dbReference type="InterPro" id="IPR018113">
    <property type="entry name" value="PTrfase_EIIB_Cys"/>
</dbReference>
<dbReference type="PROSITE" id="PS00371">
    <property type="entry name" value="PTS_EIIA_TYPE_1_HIS"/>
    <property type="match status" value="1"/>
</dbReference>
<dbReference type="NCBIfam" id="TIGR01995">
    <property type="entry name" value="PTS-II-ABC-beta"/>
    <property type="match status" value="1"/>
</dbReference>
<feature type="transmembrane region" description="Helical" evidence="12">
    <location>
        <begin position="425"/>
        <end position="446"/>
    </location>
</feature>
<dbReference type="PROSITE" id="PS51098">
    <property type="entry name" value="PTS_EIIB_TYPE_1"/>
    <property type="match status" value="1"/>
</dbReference>
<feature type="transmembrane region" description="Helical" evidence="12">
    <location>
        <begin position="206"/>
        <end position="228"/>
    </location>
</feature>
<feature type="domain" description="PTS EIIA type-1" evidence="13">
    <location>
        <begin position="488"/>
        <end position="592"/>
    </location>
</feature>
<feature type="transmembrane region" description="Helical" evidence="12">
    <location>
        <begin position="114"/>
        <end position="137"/>
    </location>
</feature>
<evidence type="ECO:0000256" key="12">
    <source>
        <dbReference type="SAM" id="Phobius"/>
    </source>
</evidence>
<evidence type="ECO:0000259" key="13">
    <source>
        <dbReference type="PROSITE" id="PS51093"/>
    </source>
</evidence>
<dbReference type="RefSeq" id="WP_207704472.1">
    <property type="nucleotide sequence ID" value="NZ_JAFREL020000003.1"/>
</dbReference>
<feature type="active site" description="Phosphocysteine intermediate; for EIIB activity" evidence="11">
    <location>
        <position position="28"/>
    </location>
</feature>
<feature type="transmembrane region" description="Helical" evidence="12">
    <location>
        <begin position="285"/>
        <end position="307"/>
    </location>
</feature>
<dbReference type="CDD" id="cd00212">
    <property type="entry name" value="PTS_IIB_glc"/>
    <property type="match status" value="1"/>
</dbReference>
<sequence length="618" mass="65760">MSKKYTKLASSIVQLVGGKENIRNLIHCQTRLRFDLTDESKVDTKALQQLDGVAGVISSGGQFQVVIGTHVAEVYEEVVPLLDTIDQTADYSEGKNKNFLTLAIEFISTSFSPIIPAMSGAGMIKALLALLVLFNVVSNESQTYYIVNFMADAVFYFLPFFLANTAARKLKCNPYLAMALAGVLLHPNFTALVAEGNAVQLFAMPVRLVGYGASVIPIMLIVIVQSFIEKFFNRIIPNAVKIVFVPMLTILITGVIALVAVGPLGSYVGEFIAAGFNGIRAVAPWAPAVIVGTLLPIMVMFGIHTSIGPLDVLQLTSVGYANIFGPGAMVSNIATGVAALVASTRTNDQKEKQVATSGGITALMGITEPALYGVALPKKYPLIATMIGGGLGGLYAGLSGASRFATGSSGLPAIPLYIGEDISNVINILIAIAITIVTTAVATYFLSLRFEKQENKVEKTSESVIAVDSIAINSPINGEMLELSQVQDEAFASGMLGQGVAFEPSEGKIVAPFNGEVVTLFPTKHAIGLVSENGVELLIHVGLNTVELNGKYFEAHVNQGDKVIQGQTLLTFDLAKLKEAGYVTQTPVIVTNTANYKEVKHDSFGIKNNQNTMLTIQI</sequence>
<keyword evidence="9 12" id="KW-1133">Transmembrane helix</keyword>
<organism evidence="16 17">
    <name type="scientific">Candidatus Enterococcus ferrettii</name>
    <dbReference type="NCBI Taxonomy" id="2815324"/>
    <lineage>
        <taxon>Bacteria</taxon>
        <taxon>Bacillati</taxon>
        <taxon>Bacillota</taxon>
        <taxon>Bacilli</taxon>
        <taxon>Lactobacillales</taxon>
        <taxon>Enterococcaceae</taxon>
        <taxon>Enterococcus</taxon>
    </lineage>
</organism>
<dbReference type="PROSITE" id="PS51093">
    <property type="entry name" value="PTS_EIIA_TYPE_1"/>
    <property type="match status" value="1"/>
</dbReference>
<evidence type="ECO:0000256" key="10">
    <source>
        <dbReference type="ARBA" id="ARBA00023136"/>
    </source>
</evidence>
<name>A0ABV0ETE3_9ENTE</name>
<dbReference type="InterPro" id="IPR013013">
    <property type="entry name" value="PTS_EIIC_1"/>
</dbReference>
<gene>
    <name evidence="16" type="ORF">JZO67_003898</name>
</gene>
<dbReference type="Pfam" id="PF02378">
    <property type="entry name" value="PTS_EIIC"/>
    <property type="match status" value="1"/>
</dbReference>
<dbReference type="SUPFAM" id="SSF55604">
    <property type="entry name" value="Glucose permease domain IIB"/>
    <property type="match status" value="1"/>
</dbReference>
<keyword evidence="4" id="KW-0762">Sugar transport</keyword>
<feature type="domain" description="PTS EIIB type-1" evidence="14">
    <location>
        <begin position="6"/>
        <end position="88"/>
    </location>
</feature>
<feature type="transmembrane region" description="Helical" evidence="12">
    <location>
        <begin position="319"/>
        <end position="342"/>
    </location>
</feature>
<evidence type="ECO:0000313" key="17">
    <source>
        <dbReference type="Proteomes" id="UP000664357"/>
    </source>
</evidence>
<dbReference type="EMBL" id="JAFREL020000003">
    <property type="protein sequence ID" value="MEO1771916.1"/>
    <property type="molecule type" value="Genomic_DNA"/>
</dbReference>
<dbReference type="InterPro" id="IPR003352">
    <property type="entry name" value="PTS_EIIC"/>
</dbReference>
<keyword evidence="7 12" id="KW-0812">Transmembrane</keyword>
<dbReference type="Gene3D" id="3.30.1360.60">
    <property type="entry name" value="Glucose permease domain IIB"/>
    <property type="match status" value="1"/>
</dbReference>
<evidence type="ECO:0000256" key="9">
    <source>
        <dbReference type="ARBA" id="ARBA00022989"/>
    </source>
</evidence>
<evidence type="ECO:0000256" key="4">
    <source>
        <dbReference type="ARBA" id="ARBA00022597"/>
    </source>
</evidence>
<evidence type="ECO:0000256" key="2">
    <source>
        <dbReference type="ARBA" id="ARBA00022448"/>
    </source>
</evidence>
<feature type="transmembrane region" description="Helical" evidence="12">
    <location>
        <begin position="382"/>
        <end position="405"/>
    </location>
</feature>
<dbReference type="InterPro" id="IPR036878">
    <property type="entry name" value="Glu_permease_IIB"/>
</dbReference>
<dbReference type="NCBIfam" id="TIGR00830">
    <property type="entry name" value="PTBA"/>
    <property type="match status" value="1"/>
</dbReference>
<feature type="domain" description="PTS EIIC type-1" evidence="15">
    <location>
        <begin position="105"/>
        <end position="462"/>
    </location>
</feature>
<proteinExistence type="predicted"/>
<dbReference type="InterPro" id="IPR001996">
    <property type="entry name" value="PTS_IIB_1"/>
</dbReference>
<feature type="transmembrane region" description="Helical" evidence="12">
    <location>
        <begin position="175"/>
        <end position="194"/>
    </location>
</feature>
<dbReference type="InterPro" id="IPR011297">
    <property type="entry name" value="PTS_IIABC_b_glu"/>
</dbReference>
<protein>
    <submittedName>
        <fullName evidence="16">PTS system, beta-glucoside-specific IIA component</fullName>
    </submittedName>
</protein>
<keyword evidence="8" id="KW-0418">Kinase</keyword>
<reference evidence="16 17" key="1">
    <citation type="submission" date="2024-02" db="EMBL/GenBank/DDBJ databases">
        <title>The Genome Sequence of Enterococcus sp. DIV0159.</title>
        <authorList>
            <person name="Earl A."/>
            <person name="Manson A."/>
            <person name="Gilmore M."/>
            <person name="Sanders J."/>
            <person name="Shea T."/>
            <person name="Howe W."/>
            <person name="Livny J."/>
            <person name="Cuomo C."/>
            <person name="Neafsey D."/>
            <person name="Birren B."/>
        </authorList>
    </citation>
    <scope>NUCLEOTIDE SEQUENCE [LARGE SCALE GENOMIC DNA]</scope>
    <source>
        <strain evidence="16 17">665A</strain>
    </source>
</reference>
<feature type="transmembrane region" description="Helical" evidence="12">
    <location>
        <begin position="143"/>
        <end position="163"/>
    </location>
</feature>
<dbReference type="PROSITE" id="PS01035">
    <property type="entry name" value="PTS_EIIB_TYPE_1_CYS"/>
    <property type="match status" value="1"/>
</dbReference>
<keyword evidence="10 12" id="KW-0472">Membrane</keyword>
<evidence type="ECO:0000256" key="8">
    <source>
        <dbReference type="ARBA" id="ARBA00022777"/>
    </source>
</evidence>
<keyword evidence="3" id="KW-1003">Cell membrane</keyword>
<dbReference type="Pfam" id="PF00358">
    <property type="entry name" value="PTS_EIIA_1"/>
    <property type="match status" value="1"/>
</dbReference>
<keyword evidence="5" id="KW-0808">Transferase</keyword>
<dbReference type="PROSITE" id="PS51103">
    <property type="entry name" value="PTS_EIIC_TYPE_1"/>
    <property type="match status" value="1"/>
</dbReference>
<dbReference type="InterPro" id="IPR001127">
    <property type="entry name" value="PTS_EIIA_1_perm"/>
</dbReference>
<comment type="caution">
    <text evidence="16">The sequence shown here is derived from an EMBL/GenBank/DDBJ whole genome shotgun (WGS) entry which is preliminary data.</text>
</comment>
<evidence type="ECO:0000256" key="1">
    <source>
        <dbReference type="ARBA" id="ARBA00004651"/>
    </source>
</evidence>
<evidence type="ECO:0000256" key="11">
    <source>
        <dbReference type="PROSITE-ProRule" id="PRU00421"/>
    </source>
</evidence>
<keyword evidence="6" id="KW-0598">Phosphotransferase system</keyword>